<dbReference type="AlphaFoldDB" id="A0A371I7J2"/>
<dbReference type="InterPro" id="IPR043128">
    <property type="entry name" value="Rev_trsase/Diguanyl_cyclase"/>
</dbReference>
<dbReference type="InterPro" id="IPR043502">
    <property type="entry name" value="DNA/RNA_pol_sf"/>
</dbReference>
<dbReference type="SUPFAM" id="SSF56672">
    <property type="entry name" value="DNA/RNA polymerases"/>
    <property type="match status" value="1"/>
</dbReference>
<dbReference type="Proteomes" id="UP000257109">
    <property type="component" value="Unassembled WGS sequence"/>
</dbReference>
<evidence type="ECO:0000313" key="1">
    <source>
        <dbReference type="EMBL" id="RDY11020.1"/>
    </source>
</evidence>
<reference evidence="1" key="1">
    <citation type="submission" date="2018-05" db="EMBL/GenBank/DDBJ databases">
        <title>Draft genome of Mucuna pruriens seed.</title>
        <authorList>
            <person name="Nnadi N.E."/>
            <person name="Vos R."/>
            <person name="Hasami M.H."/>
            <person name="Devisetty U.K."/>
            <person name="Aguiy J.C."/>
        </authorList>
    </citation>
    <scope>NUCLEOTIDE SEQUENCE [LARGE SCALE GENOMIC DNA]</scope>
    <source>
        <strain evidence="1">JCA_2017</strain>
    </source>
</reference>
<evidence type="ECO:0008006" key="3">
    <source>
        <dbReference type="Google" id="ProtNLM"/>
    </source>
</evidence>
<protein>
    <recommendedName>
        <fullName evidence="3">Mitochondrial protein</fullName>
    </recommendedName>
</protein>
<feature type="non-terminal residue" evidence="1">
    <location>
        <position position="1"/>
    </location>
</feature>
<accession>A0A371I7J2</accession>
<evidence type="ECO:0000313" key="2">
    <source>
        <dbReference type="Proteomes" id="UP000257109"/>
    </source>
</evidence>
<organism evidence="1 2">
    <name type="scientific">Mucuna pruriens</name>
    <name type="common">Velvet bean</name>
    <name type="synonym">Dolichos pruriens</name>
    <dbReference type="NCBI Taxonomy" id="157652"/>
    <lineage>
        <taxon>Eukaryota</taxon>
        <taxon>Viridiplantae</taxon>
        <taxon>Streptophyta</taxon>
        <taxon>Embryophyta</taxon>
        <taxon>Tracheophyta</taxon>
        <taxon>Spermatophyta</taxon>
        <taxon>Magnoliopsida</taxon>
        <taxon>eudicotyledons</taxon>
        <taxon>Gunneridae</taxon>
        <taxon>Pentapetalae</taxon>
        <taxon>rosids</taxon>
        <taxon>fabids</taxon>
        <taxon>Fabales</taxon>
        <taxon>Fabaceae</taxon>
        <taxon>Papilionoideae</taxon>
        <taxon>50 kb inversion clade</taxon>
        <taxon>NPAAA clade</taxon>
        <taxon>indigoferoid/millettioid clade</taxon>
        <taxon>Phaseoleae</taxon>
        <taxon>Mucuna</taxon>
    </lineage>
</organism>
<name>A0A371I7J2_MUCPR</name>
<dbReference type="Gene3D" id="3.30.70.270">
    <property type="match status" value="1"/>
</dbReference>
<proteinExistence type="predicted"/>
<dbReference type="EMBL" id="QJKJ01000729">
    <property type="protein sequence ID" value="RDY11020.1"/>
    <property type="molecule type" value="Genomic_DNA"/>
</dbReference>
<gene>
    <name evidence="1" type="ORF">CR513_04386</name>
</gene>
<keyword evidence="2" id="KW-1185">Reference proteome</keyword>
<dbReference type="OrthoDB" id="1099795at2759"/>
<sequence>MSGSRGHMLRLWVEWPYSEGMHRPKEGTIQPWWEFSKHPTENHGKSYHQTDVKTKYISNTAFRIHYGHYEYMVTPFKRGIVVDPSKITTIVKWKAPGYVLEIRSFLGLADYYKRSSKAKVVNELRIKVVQNNEHTHAGKVCTSVYNNEHIGTHLRPKKGCYMMHVENQFNY</sequence>
<comment type="caution">
    <text evidence="1">The sequence shown here is derived from an EMBL/GenBank/DDBJ whole genome shotgun (WGS) entry which is preliminary data.</text>
</comment>